<feature type="compositionally biased region" description="Basic and acidic residues" evidence="1">
    <location>
        <begin position="116"/>
        <end position="126"/>
    </location>
</feature>
<feature type="region of interest" description="Disordered" evidence="1">
    <location>
        <begin position="95"/>
        <end position="126"/>
    </location>
</feature>
<dbReference type="EMBL" id="CP001643">
    <property type="protein sequence ID" value="ACU84341.1"/>
    <property type="molecule type" value="Genomic_DNA"/>
</dbReference>
<dbReference type="OrthoDB" id="4882944at2"/>
<keyword evidence="3" id="KW-1185">Reference proteome</keyword>
<name>C7MHD2_BRAFD</name>
<sequence length="126" mass="13684">MTHKISLLIRADIDLDAIELVVTGCLTEQSVTALLEQIARARMLDPASPIRVDLTGAQHIEPRAVDVLHEHAARDPLTHRRALRVDLPEELPACPLESPVLPATSPRRVLPAPARPAREHRAAAGG</sequence>
<accession>C7MHD2</accession>
<organism evidence="2 3">
    <name type="scientific">Brachybacterium faecium (strain ATCC 43885 / DSM 4810 / JCM 11609 / LMG 19847 / NBRC 14762 / NCIMB 9860 / 6-10)</name>
    <dbReference type="NCBI Taxonomy" id="446465"/>
    <lineage>
        <taxon>Bacteria</taxon>
        <taxon>Bacillati</taxon>
        <taxon>Actinomycetota</taxon>
        <taxon>Actinomycetes</taxon>
        <taxon>Micrococcales</taxon>
        <taxon>Dermabacteraceae</taxon>
        <taxon>Brachybacterium</taxon>
    </lineage>
</organism>
<dbReference type="KEGG" id="bfa:Bfae_04710"/>
<dbReference type="AlphaFoldDB" id="C7MHD2"/>
<protein>
    <recommendedName>
        <fullName evidence="4">STAS domain-containing protein</fullName>
    </recommendedName>
</protein>
<dbReference type="eggNOG" id="ENOG502ZR4S">
    <property type="taxonomic scope" value="Bacteria"/>
</dbReference>
<reference evidence="2 3" key="1">
    <citation type="journal article" date="2009" name="Stand. Genomic Sci.">
        <title>Complete genome sequence of Brachybacterium faecium type strain (Schefferle 6-10).</title>
        <authorList>
            <person name="Lapidus A."/>
            <person name="Pukall R."/>
            <person name="Labuttii K."/>
            <person name="Copeland A."/>
            <person name="Del Rio T.G."/>
            <person name="Nolan M."/>
            <person name="Chen F."/>
            <person name="Lucas S."/>
            <person name="Tice H."/>
            <person name="Cheng J.F."/>
            <person name="Bruce D."/>
            <person name="Goodwin L."/>
            <person name="Pitluck S."/>
            <person name="Rohde M."/>
            <person name="Goker M."/>
            <person name="Pati A."/>
            <person name="Ivanova N."/>
            <person name="Mavrommatis K."/>
            <person name="Chen A."/>
            <person name="Palaniappan K."/>
            <person name="D'haeseleer P."/>
            <person name="Chain P."/>
            <person name="Bristow J."/>
            <person name="Eisen J.A."/>
            <person name="Markowitz V."/>
            <person name="Hugenholtz P."/>
            <person name="Kyrpides N.C."/>
            <person name="Klenk H.P."/>
        </authorList>
    </citation>
    <scope>NUCLEOTIDE SEQUENCE [LARGE SCALE GENOMIC DNA]</scope>
    <source>
        <strain evidence="3">ATCC 43885 / DSM 4810 / JCM 11609 / LMG 19847 / NBRC 14762 / NCIMB 9860 / 6-10</strain>
    </source>
</reference>
<evidence type="ECO:0008006" key="4">
    <source>
        <dbReference type="Google" id="ProtNLM"/>
    </source>
</evidence>
<evidence type="ECO:0000313" key="2">
    <source>
        <dbReference type="EMBL" id="ACU84341.1"/>
    </source>
</evidence>
<dbReference type="Proteomes" id="UP000001919">
    <property type="component" value="Chromosome"/>
</dbReference>
<dbReference type="HOGENOM" id="CLU_1977309_0_0_11"/>
<evidence type="ECO:0000313" key="3">
    <source>
        <dbReference type="Proteomes" id="UP000001919"/>
    </source>
</evidence>
<dbReference type="PATRIC" id="fig|446465.5.peg.465"/>
<gene>
    <name evidence="2" type="ordered locus">Bfae_04710</name>
</gene>
<evidence type="ECO:0000256" key="1">
    <source>
        <dbReference type="SAM" id="MobiDB-lite"/>
    </source>
</evidence>
<proteinExistence type="predicted"/>